<accession>K4FBA1</accession>
<protein>
    <submittedName>
        <fullName evidence="1">Uncharacterized protein</fullName>
    </submittedName>
</protein>
<dbReference type="Proteomes" id="UP000000457">
    <property type="component" value="Segment"/>
</dbReference>
<sequence>MIKLCFEDKTLKDLDANLLPFVQWKSVTVADTEGVPTEVLSKYVFEMAKPVMKSLVKNNRIDLSNLNTKQWIDLIDEANRDGYSIFDLVQVPYGVIMEIMNDGTRRRRHASKIARTQNQMPVELALKHLDTYSIKDVMRTGSNMALLDYMFSDEGVSILKLEHNVNHFTYVTSAEAAKLGLKIKNRTISTGVLRRAGACSNGMSYCTKILKELNVDSITWDDAIKTIRSNPKLQNRASLFEYMDWIVAHSRRMD</sequence>
<dbReference type="KEGG" id="vg:13994275"/>
<keyword evidence="2" id="KW-1185">Reference proteome</keyword>
<dbReference type="EMBL" id="JN882285">
    <property type="protein sequence ID" value="AFC21984.1"/>
    <property type="molecule type" value="Genomic_DNA"/>
</dbReference>
<organism evidence="1 2">
    <name type="scientific">Cronobacter phage vB_CsaM_GAP32</name>
    <dbReference type="NCBI Taxonomy" id="1141136"/>
    <lineage>
        <taxon>Viruses</taxon>
        <taxon>Duplodnaviria</taxon>
        <taxon>Heunggongvirae</taxon>
        <taxon>Uroviricota</taxon>
        <taxon>Caudoviricetes</taxon>
        <taxon>Mimasvirus</taxon>
        <taxon>Mimasvirus GAP32</taxon>
    </lineage>
</organism>
<dbReference type="GeneID" id="13994275"/>
<evidence type="ECO:0000313" key="1">
    <source>
        <dbReference type="EMBL" id="AFC21984.1"/>
    </source>
</evidence>
<proteinExistence type="predicted"/>
<name>K4FBA1_9CAUD</name>
<dbReference type="OrthoDB" id="31230at10239"/>
<evidence type="ECO:0000313" key="2">
    <source>
        <dbReference type="Proteomes" id="UP000000457"/>
    </source>
</evidence>
<dbReference type="RefSeq" id="YP_006987639.1">
    <property type="nucleotide sequence ID" value="NC_019401.1"/>
</dbReference>
<gene>
    <name evidence="1" type="ORF">GAP32_524</name>
</gene>
<reference evidence="1 2" key="1">
    <citation type="journal article" date="2014" name="Virology">
        <title>Supersize me: Cronobacter sakazakii phage GAP32.</title>
        <authorList>
            <person name="Abbasifar R."/>
            <person name="Griffiths M.W."/>
            <person name="Sabour P.M."/>
            <person name="Ackermann H.-W."/>
            <person name="Vandersteegen K."/>
            <person name="Lavigne R."/>
            <person name="Noben J.-P."/>
            <person name="Villa A.A."/>
            <person name="Abbasifar A."/>
            <person name="Nash J.H.E."/>
            <person name="Kropinski A.M."/>
        </authorList>
    </citation>
    <scope>NUCLEOTIDE SEQUENCE [LARGE SCALE GENOMIC DNA]</scope>
    <source>
        <strain evidence="1">GAP-32</strain>
    </source>
</reference>